<evidence type="ECO:0000256" key="3">
    <source>
        <dbReference type="ARBA" id="ARBA00023212"/>
    </source>
</evidence>
<reference evidence="10" key="1">
    <citation type="journal article" date="2020" name="PLoS Negl. Trop. Dis.">
        <title>High-quality nuclear genome for Sarcoptes scabiei-A critical resource for a neglected parasite.</title>
        <authorList>
            <person name="Korhonen P.K."/>
            <person name="Gasser R.B."/>
            <person name="Ma G."/>
            <person name="Wang T."/>
            <person name="Stroehlein A.J."/>
            <person name="Young N.D."/>
            <person name="Ang C.S."/>
            <person name="Fernando D.D."/>
            <person name="Lu H.C."/>
            <person name="Taylor S."/>
            <person name="Reynolds S.L."/>
            <person name="Mofiz E."/>
            <person name="Najaraj S.H."/>
            <person name="Gowda H."/>
            <person name="Madugundu A."/>
            <person name="Renuse S."/>
            <person name="Holt D."/>
            <person name="Pandey A."/>
            <person name="Papenfuss A.T."/>
            <person name="Fischer K."/>
        </authorList>
    </citation>
    <scope>NUCLEOTIDE SEQUENCE [LARGE SCALE GENOMIC DNA]</scope>
</reference>
<dbReference type="InterPro" id="IPR036534">
    <property type="entry name" value="GAR_dom_sf"/>
</dbReference>
<keyword evidence="5" id="KW-0175">Coiled coil</keyword>
<evidence type="ECO:0000256" key="6">
    <source>
        <dbReference type="SAM" id="MobiDB-lite"/>
    </source>
</evidence>
<dbReference type="EnsemblMetazoa" id="SSS_2s_mrna">
    <property type="protein sequence ID" value="KAF7495193.1"/>
    <property type="gene ID" value="SSS_2"/>
</dbReference>
<evidence type="ECO:0000313" key="10">
    <source>
        <dbReference type="Proteomes" id="UP000070412"/>
    </source>
</evidence>
<dbReference type="SMART" id="SM00243">
    <property type="entry name" value="GAS2"/>
    <property type="match status" value="1"/>
</dbReference>
<dbReference type="Pfam" id="PF02187">
    <property type="entry name" value="GAS2"/>
    <property type="match status" value="1"/>
</dbReference>
<feature type="region of interest" description="Disordered" evidence="6">
    <location>
        <begin position="733"/>
        <end position="794"/>
    </location>
</feature>
<dbReference type="InterPro" id="IPR001715">
    <property type="entry name" value="CH_dom"/>
</dbReference>
<gene>
    <name evidence="8" type="primary">SSS_2g</name>
    <name evidence="8" type="ORF">SSS_2</name>
</gene>
<dbReference type="PANTHER" id="PTHR46756:SF13">
    <property type="entry name" value="GROWTH ARREST-SPECIFIC PROTEIN 2"/>
    <property type="match status" value="1"/>
</dbReference>
<organism evidence="8">
    <name type="scientific">Sarcoptes scabiei</name>
    <name type="common">Itch mite</name>
    <name type="synonym">Acarus scabiei</name>
    <dbReference type="NCBI Taxonomy" id="52283"/>
    <lineage>
        <taxon>Eukaryota</taxon>
        <taxon>Metazoa</taxon>
        <taxon>Ecdysozoa</taxon>
        <taxon>Arthropoda</taxon>
        <taxon>Chelicerata</taxon>
        <taxon>Arachnida</taxon>
        <taxon>Acari</taxon>
        <taxon>Acariformes</taxon>
        <taxon>Sarcoptiformes</taxon>
        <taxon>Astigmata</taxon>
        <taxon>Psoroptidia</taxon>
        <taxon>Sarcoptoidea</taxon>
        <taxon>Sarcoptidae</taxon>
        <taxon>Sarcoptinae</taxon>
        <taxon>Sarcoptes</taxon>
    </lineage>
</organism>
<evidence type="ECO:0000313" key="8">
    <source>
        <dbReference type="EMBL" id="KAF7495193.1"/>
    </source>
</evidence>
<dbReference type="EMBL" id="WVUK01000050">
    <property type="protein sequence ID" value="KAF7495193.1"/>
    <property type="molecule type" value="Genomic_DNA"/>
</dbReference>
<proteinExistence type="inferred from homology"/>
<feature type="compositionally biased region" description="Polar residues" evidence="6">
    <location>
        <begin position="9"/>
        <end position="18"/>
    </location>
</feature>
<reference evidence="8" key="2">
    <citation type="submission" date="2020-01" db="EMBL/GenBank/DDBJ databases">
        <authorList>
            <person name="Korhonen P.K.K."/>
            <person name="Guangxu M.G."/>
            <person name="Wang T.W."/>
            <person name="Stroehlein A.J.S."/>
            <person name="Young N.D."/>
            <person name="Ang C.-S.A."/>
            <person name="Fernando D.W.F."/>
            <person name="Lu H.L."/>
            <person name="Taylor S.T."/>
            <person name="Ehtesham M.E.M."/>
            <person name="Najaraj S.H.N."/>
            <person name="Harsha G.H.G."/>
            <person name="Madugundu A.M."/>
            <person name="Renuse S.R."/>
            <person name="Holt D.H."/>
            <person name="Pandey A.P."/>
            <person name="Papenfuss A.P."/>
            <person name="Gasser R.B.G."/>
            <person name="Fischer K.F."/>
        </authorList>
    </citation>
    <scope>NUCLEOTIDE SEQUENCE</scope>
    <source>
        <strain evidence="8">SSS_KF_BRIS2020</strain>
    </source>
</reference>
<protein>
    <submittedName>
        <fullName evidence="8">Growth arrest-specific protein 2</fullName>
    </submittedName>
</protein>
<evidence type="ECO:0000256" key="4">
    <source>
        <dbReference type="ARBA" id="ARBA00038441"/>
    </source>
</evidence>
<feature type="region of interest" description="Disordered" evidence="6">
    <location>
        <begin position="1"/>
        <end position="47"/>
    </location>
</feature>
<dbReference type="SUPFAM" id="SSF143575">
    <property type="entry name" value="GAS2 domain-like"/>
    <property type="match status" value="1"/>
</dbReference>
<dbReference type="GO" id="GO:0008093">
    <property type="term" value="F:cytoskeletal anchor activity"/>
    <property type="evidence" value="ECO:0007669"/>
    <property type="project" value="TreeGrafter"/>
</dbReference>
<evidence type="ECO:0000256" key="5">
    <source>
        <dbReference type="SAM" id="Coils"/>
    </source>
</evidence>
<feature type="compositionally biased region" description="Acidic residues" evidence="6">
    <location>
        <begin position="25"/>
        <end position="39"/>
    </location>
</feature>
<dbReference type="Gene3D" id="1.10.418.10">
    <property type="entry name" value="Calponin-like domain"/>
    <property type="match status" value="2"/>
</dbReference>
<evidence type="ECO:0000256" key="2">
    <source>
        <dbReference type="ARBA" id="ARBA00022490"/>
    </source>
</evidence>
<evidence type="ECO:0000313" key="9">
    <source>
        <dbReference type="EnsemblMetazoa" id="KAF7495193.1"/>
    </source>
</evidence>
<keyword evidence="10" id="KW-1185">Reference proteome</keyword>
<feature type="compositionally biased region" description="Basic residues" evidence="6">
    <location>
        <begin position="88"/>
        <end position="103"/>
    </location>
</feature>
<name>A0A834VIM1_SARSC</name>
<dbReference type="SUPFAM" id="SSF47576">
    <property type="entry name" value="Calponin-homology domain, CH-domain"/>
    <property type="match status" value="2"/>
</dbReference>
<feature type="compositionally biased region" description="Low complexity" evidence="6">
    <location>
        <begin position="543"/>
        <end position="562"/>
    </location>
</feature>
<dbReference type="PROSITE" id="PS51460">
    <property type="entry name" value="GAR"/>
    <property type="match status" value="1"/>
</dbReference>
<feature type="compositionally biased region" description="Acidic residues" evidence="6">
    <location>
        <begin position="201"/>
        <end position="217"/>
    </location>
</feature>
<feature type="compositionally biased region" description="Low complexity" evidence="6">
    <location>
        <begin position="748"/>
        <end position="793"/>
    </location>
</feature>
<evidence type="ECO:0000256" key="1">
    <source>
        <dbReference type="ARBA" id="ARBA00004245"/>
    </source>
</evidence>
<dbReference type="PANTHER" id="PTHR46756">
    <property type="entry name" value="TRANSGELIN"/>
    <property type="match status" value="1"/>
</dbReference>
<feature type="compositionally biased region" description="Polar residues" evidence="6">
    <location>
        <begin position="504"/>
        <end position="515"/>
    </location>
</feature>
<feature type="domain" description="GAR" evidence="7">
    <location>
        <begin position="571"/>
        <end position="650"/>
    </location>
</feature>
<dbReference type="AlphaFoldDB" id="A0A834VIM1"/>
<dbReference type="Proteomes" id="UP000070412">
    <property type="component" value="Unassembled WGS sequence"/>
</dbReference>
<dbReference type="OrthoDB" id="206130at2759"/>
<evidence type="ECO:0000259" key="7">
    <source>
        <dbReference type="PROSITE" id="PS51460"/>
    </source>
</evidence>
<dbReference type="SMART" id="SM00033">
    <property type="entry name" value="CH"/>
    <property type="match status" value="1"/>
</dbReference>
<dbReference type="Gene3D" id="3.30.920.20">
    <property type="entry name" value="Gas2-like domain"/>
    <property type="match status" value="1"/>
</dbReference>
<feature type="compositionally biased region" description="Basic and acidic residues" evidence="6">
    <location>
        <begin position="516"/>
        <end position="526"/>
    </location>
</feature>
<accession>A0A834VIM1</accession>
<dbReference type="InterPro" id="IPR036872">
    <property type="entry name" value="CH_dom_sf"/>
</dbReference>
<feature type="compositionally biased region" description="Basic and acidic residues" evidence="6">
    <location>
        <begin position="104"/>
        <end position="119"/>
    </location>
</feature>
<feature type="region of interest" description="Disordered" evidence="6">
    <location>
        <begin position="88"/>
        <end position="126"/>
    </location>
</feature>
<dbReference type="GO" id="GO:0051015">
    <property type="term" value="F:actin filament binding"/>
    <property type="evidence" value="ECO:0007669"/>
    <property type="project" value="TreeGrafter"/>
</dbReference>
<feature type="compositionally biased region" description="Polar residues" evidence="6">
    <location>
        <begin position="565"/>
        <end position="576"/>
    </location>
</feature>
<dbReference type="GO" id="GO:0005884">
    <property type="term" value="C:actin filament"/>
    <property type="evidence" value="ECO:0007669"/>
    <property type="project" value="TreeGrafter"/>
</dbReference>
<dbReference type="GO" id="GO:0051764">
    <property type="term" value="P:actin crosslink formation"/>
    <property type="evidence" value="ECO:0007669"/>
    <property type="project" value="TreeGrafter"/>
</dbReference>
<feature type="region of interest" description="Disordered" evidence="6">
    <location>
        <begin position="500"/>
        <end position="576"/>
    </location>
</feature>
<comment type="subcellular location">
    <subcellularLocation>
        <location evidence="1">Cytoplasm</location>
        <location evidence="1">Cytoskeleton</location>
    </subcellularLocation>
</comment>
<dbReference type="InterPro" id="IPR003108">
    <property type="entry name" value="GAR_dom"/>
</dbReference>
<keyword evidence="3" id="KW-0206">Cytoskeleton</keyword>
<dbReference type="CDD" id="cd21204">
    <property type="entry name" value="CH_GAS2-like"/>
    <property type="match status" value="1"/>
</dbReference>
<dbReference type="GO" id="GO:0008017">
    <property type="term" value="F:microtubule binding"/>
    <property type="evidence" value="ECO:0007669"/>
    <property type="project" value="InterPro"/>
</dbReference>
<feature type="coiled-coil region" evidence="5">
    <location>
        <begin position="389"/>
        <end position="420"/>
    </location>
</feature>
<keyword evidence="2" id="KW-0963">Cytoplasm</keyword>
<comment type="similarity">
    <text evidence="4">Belongs to the GAS2 family.</text>
</comment>
<reference evidence="9" key="3">
    <citation type="submission" date="2022-06" db="UniProtKB">
        <authorList>
            <consortium name="EnsemblMetazoa"/>
        </authorList>
    </citation>
    <scope>IDENTIFICATION</scope>
</reference>
<feature type="region of interest" description="Disordered" evidence="6">
    <location>
        <begin position="197"/>
        <end position="217"/>
    </location>
</feature>
<sequence length="901" mass="102122">MPTIENDLVPSSPSSSAINHKDGDDNNNDEEEEEEEEEDGNKRNDLECYESNDTSAIDQRCFESHNSSLMEETLENVTNLLLERSSYRNHNRRVRNRNHHRKSNRSENDKDLDPKRLIDSETTTTPFLSTDQDYRKHIARLQMDSLIPLKEDVADWLNRILNIEKDQLNEENFIDRLDNGVLVCKLIRIIEDHITSKSINDDGDGEGEGDGDGVIDEINTDDLLTRSRNQIEQPSVSIATNTTLPDSVQSSFKRSQQKILKTKEENSSSHHISVQKAKNIFQAKSNDLNRNVRRSSLPSQVDTIRFSSNHSNNLSQFKCWSNAKSHTFFARDNVSNFLDWCRLFGVKEAVLFETEDLVSHVNQRNVVLCILEVARIACKKHSFQPAPGLVELEQEIDKEIEEELRKQNEQREKLDSFQEKFNRKKIEKFKPEVPKKPILLRNESIRRELWPSETIINDCIDSERNEFKLVNEINTMLPLMNLVDEDSNKLFNKNVCEDEDEDNNLISNGPASSVESNKDGGFHEIESGSYTSSNNDSDHFVRSPSSNSVLSSTTSSSTTSATYFGESSASTCSLTPTPMTSELDHKVMQIAKTYYGKEARQGVQRLSEGKYKIANRIVFVRLLKARHVMVRVGGGWTTLSHFLARHGGDPNQQILPDELLPLDTKSSQMDRGTNQNGHHHFNAFHKKNGFSQQTSTTHTLVISTKTTSGLKQSNSPITPLQTNSKLIIKKMIPESLPSNRQGKFPMESRISNSNSNSRINSTPASRRSSISSENSEPILSSSPTPSSRTRIPILSRRNVFPTSYRFSGQCDRKALNQSKSFLRSTSNIIGLIESNQSQTNLQSQSPYSNGRNSKCITMIPRSNTEVNSIRRYVNYLRSSQHITNKISSSGHDSSINKDEID</sequence>